<proteinExistence type="predicted"/>
<dbReference type="GO" id="GO:0005886">
    <property type="term" value="C:plasma membrane"/>
    <property type="evidence" value="ECO:0007669"/>
    <property type="project" value="UniProtKB-SubCell"/>
</dbReference>
<evidence type="ECO:0000256" key="2">
    <source>
        <dbReference type="ARBA" id="ARBA00022475"/>
    </source>
</evidence>
<feature type="transmembrane region" description="Helical" evidence="6">
    <location>
        <begin position="288"/>
        <end position="314"/>
    </location>
</feature>
<sequence>MNKKRSLIFSIVRGAMAIGIALLVAAILIFISSKGDNLGARLLATLSSLKSMLIQPLFRANGTFSVKGLTDILASMIPIIFTGLATCVMFSANQFNLGSEGGILLGAFVTSLVAVYVPLSGALLPVVAILAGALVTGLMMLIPAVLKAKLNVSEMVNSLMLNYVIMYVIKFMMNAFIADKTKGTVQTSNFQANASLPQLIENGSKLSIGFVIAIVMTIIIALFMYRTRWGYAIRMIGINQKFSMYSGMNVVMIIILSQVIGGLLAGMGGGIEMLGRNQYFDWLAQPGYGWTGITVAILAGNNPAFVPLAAFFMAYLEKGCTLMSTYAAVPAQLIDIIQAIIFLFFAADQFLSKYRQKLVVKSAEEELREKQVGATVEGSVK</sequence>
<dbReference type="GO" id="GO:0022857">
    <property type="term" value="F:transmembrane transporter activity"/>
    <property type="evidence" value="ECO:0007669"/>
    <property type="project" value="InterPro"/>
</dbReference>
<evidence type="ECO:0000256" key="4">
    <source>
        <dbReference type="ARBA" id="ARBA00022989"/>
    </source>
</evidence>
<keyword evidence="5 6" id="KW-0472">Membrane</keyword>
<keyword evidence="2" id="KW-1003">Cell membrane</keyword>
<dbReference type="PANTHER" id="PTHR47089">
    <property type="entry name" value="ABC TRANSPORTER, PERMEASE PROTEIN"/>
    <property type="match status" value="1"/>
</dbReference>
<feature type="transmembrane region" description="Helical" evidence="6">
    <location>
        <begin position="72"/>
        <end position="90"/>
    </location>
</feature>
<accession>A0A412PIR0</accession>
<evidence type="ECO:0000256" key="1">
    <source>
        <dbReference type="ARBA" id="ARBA00004651"/>
    </source>
</evidence>
<feature type="transmembrane region" description="Helical" evidence="6">
    <location>
        <begin position="7"/>
        <end position="31"/>
    </location>
</feature>
<evidence type="ECO:0000313" key="7">
    <source>
        <dbReference type="EMBL" id="RGT58044.1"/>
    </source>
</evidence>
<feature type="transmembrane region" description="Helical" evidence="6">
    <location>
        <begin position="102"/>
        <end position="119"/>
    </location>
</feature>
<feature type="transmembrane region" description="Helical" evidence="6">
    <location>
        <begin position="206"/>
        <end position="225"/>
    </location>
</feature>
<feature type="transmembrane region" description="Helical" evidence="6">
    <location>
        <begin position="246"/>
        <end position="268"/>
    </location>
</feature>
<evidence type="ECO:0000256" key="5">
    <source>
        <dbReference type="ARBA" id="ARBA00023136"/>
    </source>
</evidence>
<dbReference type="InterPro" id="IPR001851">
    <property type="entry name" value="ABC_transp_permease"/>
</dbReference>
<dbReference type="Pfam" id="PF02653">
    <property type="entry name" value="BPD_transp_2"/>
    <property type="match status" value="1"/>
</dbReference>
<dbReference type="Proteomes" id="UP000284731">
    <property type="component" value="Unassembled WGS sequence"/>
</dbReference>
<feature type="transmembrane region" description="Helical" evidence="6">
    <location>
        <begin position="125"/>
        <end position="146"/>
    </location>
</feature>
<protein>
    <submittedName>
        <fullName evidence="7">ABC transporter permease</fullName>
    </submittedName>
</protein>
<dbReference type="AlphaFoldDB" id="A0A412PIR0"/>
<name>A0A412PIR0_9FIRM</name>
<keyword evidence="4 6" id="KW-1133">Transmembrane helix</keyword>
<keyword evidence="3 6" id="KW-0812">Transmembrane</keyword>
<dbReference type="CDD" id="cd06580">
    <property type="entry name" value="TM_PBP1_transp_TpRbsC_like"/>
    <property type="match status" value="1"/>
</dbReference>
<feature type="transmembrane region" description="Helical" evidence="6">
    <location>
        <begin position="158"/>
        <end position="178"/>
    </location>
</feature>
<dbReference type="RefSeq" id="WP_118764439.1">
    <property type="nucleotide sequence ID" value="NZ_CABJCF010000001.1"/>
</dbReference>
<feature type="transmembrane region" description="Helical" evidence="6">
    <location>
        <begin position="326"/>
        <end position="347"/>
    </location>
</feature>
<dbReference type="PANTHER" id="PTHR47089:SF1">
    <property type="entry name" value="GUANOSINE ABC TRANSPORTER PERMEASE PROTEIN NUPP"/>
    <property type="match status" value="1"/>
</dbReference>
<organism evidence="7 8">
    <name type="scientific">Solobacterium moorei</name>
    <dbReference type="NCBI Taxonomy" id="102148"/>
    <lineage>
        <taxon>Bacteria</taxon>
        <taxon>Bacillati</taxon>
        <taxon>Bacillota</taxon>
        <taxon>Erysipelotrichia</taxon>
        <taxon>Erysipelotrichales</taxon>
        <taxon>Erysipelotrichaceae</taxon>
        <taxon>Solobacterium</taxon>
    </lineage>
</organism>
<dbReference type="EMBL" id="QRWX01000001">
    <property type="protein sequence ID" value="RGT58044.1"/>
    <property type="molecule type" value="Genomic_DNA"/>
</dbReference>
<evidence type="ECO:0000313" key="8">
    <source>
        <dbReference type="Proteomes" id="UP000284731"/>
    </source>
</evidence>
<gene>
    <name evidence="7" type="ORF">DWX20_03090</name>
</gene>
<reference evidence="7 8" key="1">
    <citation type="submission" date="2018-08" db="EMBL/GenBank/DDBJ databases">
        <title>A genome reference for cultivated species of the human gut microbiota.</title>
        <authorList>
            <person name="Zou Y."/>
            <person name="Xue W."/>
            <person name="Luo G."/>
        </authorList>
    </citation>
    <scope>NUCLEOTIDE SEQUENCE [LARGE SCALE GENOMIC DNA]</scope>
    <source>
        <strain evidence="7 8">AF18-46</strain>
    </source>
</reference>
<evidence type="ECO:0000256" key="3">
    <source>
        <dbReference type="ARBA" id="ARBA00022692"/>
    </source>
</evidence>
<comment type="caution">
    <text evidence="7">The sequence shown here is derived from an EMBL/GenBank/DDBJ whole genome shotgun (WGS) entry which is preliminary data.</text>
</comment>
<comment type="subcellular location">
    <subcellularLocation>
        <location evidence="1">Cell membrane</location>
        <topology evidence="1">Multi-pass membrane protein</topology>
    </subcellularLocation>
</comment>
<evidence type="ECO:0000256" key="6">
    <source>
        <dbReference type="SAM" id="Phobius"/>
    </source>
</evidence>